<organism evidence="1 2">
    <name type="scientific">Vibrio tritonius</name>
    <dbReference type="NCBI Taxonomy" id="1435069"/>
    <lineage>
        <taxon>Bacteria</taxon>
        <taxon>Pseudomonadati</taxon>
        <taxon>Pseudomonadota</taxon>
        <taxon>Gammaproteobacteria</taxon>
        <taxon>Vibrionales</taxon>
        <taxon>Vibrionaceae</taxon>
        <taxon>Vibrio</taxon>
    </lineage>
</organism>
<proteinExistence type="predicted"/>
<comment type="caution">
    <text evidence="1">The sequence shown here is derived from an EMBL/GenBank/DDBJ whole genome shotgun (WGS) entry which is preliminary data.</text>
</comment>
<dbReference type="EMBL" id="JAIWIU010000283">
    <property type="protein sequence ID" value="MCA2019156.1"/>
    <property type="molecule type" value="Genomic_DNA"/>
</dbReference>
<evidence type="ECO:0000313" key="2">
    <source>
        <dbReference type="Proteomes" id="UP001199044"/>
    </source>
</evidence>
<accession>A0ABS7YTZ7</accession>
<reference evidence="2" key="1">
    <citation type="submission" date="2023-07" db="EMBL/GenBank/DDBJ databases">
        <title>Molecular identification of indigenous halophilic bacteria isolated from red sea cost, biodegradation of synthetic dyes and assessment of degraded metabolite toxicity.</title>
        <authorList>
            <person name="Chaieb K."/>
            <person name="Altayb H.N."/>
        </authorList>
    </citation>
    <scope>NUCLEOTIDE SEQUENCE [LARGE SCALE GENOMIC DNA]</scope>
    <source>
        <strain evidence="2">K20</strain>
    </source>
</reference>
<protein>
    <submittedName>
        <fullName evidence="1">Transposase</fullName>
    </submittedName>
</protein>
<evidence type="ECO:0000313" key="1">
    <source>
        <dbReference type="EMBL" id="MCA2019156.1"/>
    </source>
</evidence>
<keyword evidence="2" id="KW-1185">Reference proteome</keyword>
<feature type="non-terminal residue" evidence="1">
    <location>
        <position position="1"/>
    </location>
</feature>
<name>A0ABS7YTZ7_9VIBR</name>
<dbReference type="Proteomes" id="UP001199044">
    <property type="component" value="Unassembled WGS sequence"/>
</dbReference>
<gene>
    <name evidence="1" type="ORF">LDJ79_23845</name>
</gene>
<sequence>DFTSIKARLTSLEKGDITTPSLANFMGYEHQDKTQGIPFRLSDYLELVEWLGRQIRPDKPGYIDNAQPGILTRLSLDQTDCLALCTELEKKPRVWVGTTARLQHAKIALNKKRMVALHIA</sequence>